<dbReference type="AlphaFoldDB" id="A0A150XXW0"/>
<dbReference type="PROSITE" id="PS51353">
    <property type="entry name" value="ARSC"/>
    <property type="match status" value="1"/>
</dbReference>
<dbReference type="Gene3D" id="3.40.30.10">
    <property type="entry name" value="Glutaredoxin"/>
    <property type="match status" value="1"/>
</dbReference>
<dbReference type="InterPro" id="IPR006660">
    <property type="entry name" value="Arsenate_reductase-like"/>
</dbReference>
<dbReference type="EMBL" id="LRDB01000001">
    <property type="protein sequence ID" value="KYG83548.1"/>
    <property type="molecule type" value="Genomic_DNA"/>
</dbReference>
<reference evidence="3 4" key="1">
    <citation type="submission" date="2016-01" db="EMBL/GenBank/DDBJ databases">
        <title>Genome sequencing of Roseivirga echinicomitans KMM 6058.</title>
        <authorList>
            <person name="Selvaratnam C."/>
            <person name="Thevarajoo S."/>
            <person name="Goh K.M."/>
            <person name="Ee R."/>
            <person name="Chan K.-G."/>
            <person name="Chong C.S."/>
        </authorList>
    </citation>
    <scope>NUCLEOTIDE SEQUENCE [LARGE SCALE GENOMIC DNA]</scope>
    <source>
        <strain evidence="3 4">KMM 6058</strain>
    </source>
</reference>
<name>A0A150XXW0_9BACT</name>
<evidence type="ECO:0000313" key="3">
    <source>
        <dbReference type="EMBL" id="KYG83548.1"/>
    </source>
</evidence>
<evidence type="ECO:0000313" key="4">
    <source>
        <dbReference type="Proteomes" id="UP000075615"/>
    </source>
</evidence>
<sequence length="140" mass="15818">MRPQENEILFIFNGRKAHDAKVLGYASSIQKYKVNERNIDKNPLTETQLTQVANDMGLQILDLIDKTSDTFLNEIKAQNFSNEEMMKIVKRHPDILKTPIAMLNGTVFFVHSAYDFVNKGIEIEGVKSKSGNSSEGPSRD</sequence>
<comment type="similarity">
    <text evidence="1 2">Belongs to the ArsC family.</text>
</comment>
<dbReference type="Proteomes" id="UP000075615">
    <property type="component" value="Unassembled WGS sequence"/>
</dbReference>
<proteinExistence type="inferred from homology"/>
<dbReference type="OrthoDB" id="980666at2"/>
<dbReference type="STRING" id="296218.AWN68_01730"/>
<dbReference type="RefSeq" id="WP_068410561.1">
    <property type="nucleotide sequence ID" value="NZ_LRDB01000001.1"/>
</dbReference>
<dbReference type="SUPFAM" id="SSF52833">
    <property type="entry name" value="Thioredoxin-like"/>
    <property type="match status" value="1"/>
</dbReference>
<keyword evidence="4" id="KW-1185">Reference proteome</keyword>
<accession>A0A150XXW0</accession>
<evidence type="ECO:0000256" key="1">
    <source>
        <dbReference type="ARBA" id="ARBA00007198"/>
    </source>
</evidence>
<protein>
    <recommendedName>
        <fullName evidence="5">Arsenate reductase</fullName>
    </recommendedName>
</protein>
<dbReference type="InterPro" id="IPR036249">
    <property type="entry name" value="Thioredoxin-like_sf"/>
</dbReference>
<gene>
    <name evidence="3" type="ORF">AWN68_01730</name>
</gene>
<comment type="caution">
    <text evidence="3">The sequence shown here is derived from an EMBL/GenBank/DDBJ whole genome shotgun (WGS) entry which is preliminary data.</text>
</comment>
<organism evidence="3 4">
    <name type="scientific">Roseivirga echinicomitans</name>
    <dbReference type="NCBI Taxonomy" id="296218"/>
    <lineage>
        <taxon>Bacteria</taxon>
        <taxon>Pseudomonadati</taxon>
        <taxon>Bacteroidota</taxon>
        <taxon>Cytophagia</taxon>
        <taxon>Cytophagales</taxon>
        <taxon>Roseivirgaceae</taxon>
        <taxon>Roseivirga</taxon>
    </lineage>
</organism>
<evidence type="ECO:0008006" key="5">
    <source>
        <dbReference type="Google" id="ProtNLM"/>
    </source>
</evidence>
<evidence type="ECO:0000256" key="2">
    <source>
        <dbReference type="PROSITE-ProRule" id="PRU01282"/>
    </source>
</evidence>